<evidence type="ECO:0000313" key="2">
    <source>
        <dbReference type="Proteomes" id="UP001142489"/>
    </source>
</evidence>
<dbReference type="AlphaFoldDB" id="A0A9Q0Y6K0"/>
<protein>
    <submittedName>
        <fullName evidence="1">Uncharacterized protein</fullName>
    </submittedName>
</protein>
<dbReference type="Proteomes" id="UP001142489">
    <property type="component" value="Unassembled WGS sequence"/>
</dbReference>
<dbReference type="EMBL" id="JAPFRF010000001">
    <property type="protein sequence ID" value="KAJ7345160.1"/>
    <property type="molecule type" value="Genomic_DNA"/>
</dbReference>
<evidence type="ECO:0000313" key="1">
    <source>
        <dbReference type="EMBL" id="KAJ7345160.1"/>
    </source>
</evidence>
<gene>
    <name evidence="1" type="ORF">JRQ81_001110</name>
</gene>
<keyword evidence="2" id="KW-1185">Reference proteome</keyword>
<organism evidence="1 2">
    <name type="scientific">Phrynocephalus forsythii</name>
    <dbReference type="NCBI Taxonomy" id="171643"/>
    <lineage>
        <taxon>Eukaryota</taxon>
        <taxon>Metazoa</taxon>
        <taxon>Chordata</taxon>
        <taxon>Craniata</taxon>
        <taxon>Vertebrata</taxon>
        <taxon>Euteleostomi</taxon>
        <taxon>Lepidosauria</taxon>
        <taxon>Squamata</taxon>
        <taxon>Bifurcata</taxon>
        <taxon>Unidentata</taxon>
        <taxon>Episquamata</taxon>
        <taxon>Toxicofera</taxon>
        <taxon>Iguania</taxon>
        <taxon>Acrodonta</taxon>
        <taxon>Agamidae</taxon>
        <taxon>Agaminae</taxon>
        <taxon>Phrynocephalus</taxon>
    </lineage>
</organism>
<reference evidence="1" key="1">
    <citation type="journal article" date="2023" name="DNA Res.">
        <title>Chromosome-level genome assembly of Phrynocephalus forsythii using third-generation DNA sequencing and Hi-C analysis.</title>
        <authorList>
            <person name="Qi Y."/>
            <person name="Zhao W."/>
            <person name="Zhao Y."/>
            <person name="Niu C."/>
            <person name="Cao S."/>
            <person name="Zhang Y."/>
        </authorList>
    </citation>
    <scope>NUCLEOTIDE SEQUENCE</scope>
    <source>
        <tissue evidence="1">Muscle</tissue>
    </source>
</reference>
<proteinExistence type="predicted"/>
<name>A0A9Q0Y6K0_9SAUR</name>
<comment type="caution">
    <text evidence="1">The sequence shown here is derived from an EMBL/GenBank/DDBJ whole genome shotgun (WGS) entry which is preliminary data.</text>
</comment>
<accession>A0A9Q0Y6K0</accession>
<sequence>MIPSESAVLSSWMKLVSNGHHIVETERHLVLFHPNNAPECRNPSTVFEAAGDASQNYLYYVNDLLKQLKRLIISSLKMEQSKLWKLRSRAVPCNYLV</sequence>